<dbReference type="AlphaFoldDB" id="A0A2T9Y728"/>
<feature type="compositionally biased region" description="Gly residues" evidence="1">
    <location>
        <begin position="563"/>
        <end position="573"/>
    </location>
</feature>
<evidence type="ECO:0000256" key="1">
    <source>
        <dbReference type="SAM" id="MobiDB-lite"/>
    </source>
</evidence>
<dbReference type="GO" id="GO:0032784">
    <property type="term" value="P:regulation of DNA-templated transcription elongation"/>
    <property type="evidence" value="ECO:0007669"/>
    <property type="project" value="InterPro"/>
</dbReference>
<feature type="domain" description="KOW" evidence="2">
    <location>
        <begin position="176"/>
        <end position="201"/>
    </location>
</feature>
<dbReference type="CDD" id="cd06085">
    <property type="entry name" value="KOW_Spt5_5"/>
    <property type="match status" value="1"/>
</dbReference>
<accession>A0A2T9Y728</accession>
<dbReference type="Proteomes" id="UP000245609">
    <property type="component" value="Unassembled WGS sequence"/>
</dbReference>
<feature type="compositionally biased region" description="Low complexity" evidence="1">
    <location>
        <begin position="481"/>
        <end position="496"/>
    </location>
</feature>
<feature type="compositionally biased region" description="Polar residues" evidence="1">
    <location>
        <begin position="231"/>
        <end position="258"/>
    </location>
</feature>
<feature type="region of interest" description="Disordered" evidence="1">
    <location>
        <begin position="231"/>
        <end position="264"/>
    </location>
</feature>
<name>A0A2T9Y728_9FUNG</name>
<dbReference type="PANTHER" id="PTHR11125:SF7">
    <property type="entry name" value="TRANSCRIPTION ELONGATION FACTOR SPT5"/>
    <property type="match status" value="1"/>
</dbReference>
<dbReference type="InterPro" id="IPR041976">
    <property type="entry name" value="KOW_Spt5_3"/>
</dbReference>
<feature type="domain" description="KOW" evidence="2">
    <location>
        <begin position="53"/>
        <end position="80"/>
    </location>
</feature>
<feature type="non-terminal residue" evidence="3">
    <location>
        <position position="1"/>
    </location>
</feature>
<dbReference type="CDD" id="cd06083">
    <property type="entry name" value="KOW_Spt5_3"/>
    <property type="match status" value="1"/>
</dbReference>
<feature type="compositionally biased region" description="Polar residues" evidence="1">
    <location>
        <begin position="397"/>
        <end position="427"/>
    </location>
</feature>
<dbReference type="SUPFAM" id="SSF50104">
    <property type="entry name" value="Translation proteins SH3-like domain"/>
    <property type="match status" value="1"/>
</dbReference>
<comment type="caution">
    <text evidence="3">The sequence shown here is derived from an EMBL/GenBank/DDBJ whole genome shotgun (WGS) entry which is preliminary data.</text>
</comment>
<proteinExistence type="predicted"/>
<dbReference type="STRING" id="133381.A0A2T9Y728"/>
<dbReference type="EMBL" id="MBFS01003196">
    <property type="protein sequence ID" value="PVU88094.1"/>
    <property type="molecule type" value="Genomic_DNA"/>
</dbReference>
<reference evidence="3 4" key="1">
    <citation type="journal article" date="2018" name="MBio">
        <title>Comparative Genomics Reveals the Core Gene Toolbox for the Fungus-Insect Symbiosis.</title>
        <authorList>
            <person name="Wang Y."/>
            <person name="Stata M."/>
            <person name="Wang W."/>
            <person name="Stajich J.E."/>
            <person name="White M.M."/>
            <person name="Moncalvo J.M."/>
        </authorList>
    </citation>
    <scope>NUCLEOTIDE SEQUENCE [LARGE SCALE GENOMIC DNA]</scope>
    <source>
        <strain evidence="3 4">SC-DP-2</strain>
    </source>
</reference>
<dbReference type="SMART" id="SM00739">
    <property type="entry name" value="KOW"/>
    <property type="match status" value="3"/>
</dbReference>
<feature type="domain" description="KOW" evidence="2">
    <location>
        <begin position="268"/>
        <end position="295"/>
    </location>
</feature>
<evidence type="ECO:0000259" key="2">
    <source>
        <dbReference type="SMART" id="SM00739"/>
    </source>
</evidence>
<gene>
    <name evidence="3" type="ORF">BB560_006396</name>
</gene>
<feature type="compositionally biased region" description="Basic and acidic residues" evidence="1">
    <location>
        <begin position="682"/>
        <end position="692"/>
    </location>
</feature>
<dbReference type="GO" id="GO:0006368">
    <property type="term" value="P:transcription elongation by RNA polymerase II"/>
    <property type="evidence" value="ECO:0007669"/>
    <property type="project" value="TreeGrafter"/>
</dbReference>
<dbReference type="InterPro" id="IPR005824">
    <property type="entry name" value="KOW"/>
</dbReference>
<dbReference type="InterPro" id="IPR039659">
    <property type="entry name" value="SPT5"/>
</dbReference>
<dbReference type="Pfam" id="PF23290">
    <property type="entry name" value="KOW5_SPT5"/>
    <property type="match status" value="1"/>
</dbReference>
<dbReference type="GO" id="GO:0032044">
    <property type="term" value="C:DSIF complex"/>
    <property type="evidence" value="ECO:0007669"/>
    <property type="project" value="TreeGrafter"/>
</dbReference>
<evidence type="ECO:0000313" key="4">
    <source>
        <dbReference type="Proteomes" id="UP000245609"/>
    </source>
</evidence>
<sequence length="754" mass="80793">TEGDLVGISGLVISVQSDGTVRVKIDTSEIARGSSRSRGQPIMSFQQKQLRKYFRPGDHVKVIRGKSSGLTGSVVAVEDLIVTLISDLSLNEVKVFAKDLIQSKEVVTSVSENKFDKNEMVFLDSGRVSAIVLASEKGMYKVLDQNNQFLIVKEYEVSPMYKRANQIIATDSTGQEIKKGDIVKELSGLRRSGMIVQLNRFVAFIKSESISENSGIFPARVRNLISSASRQTYNRNSSNPNFQPRQGFQGNRGNQNARKSAPAFRGRDPIIGQYVIITRGPSKGYMGIVKTTSGNIARIELHTSARIVNVERDKLDVKLKDGRTVPAVSFGTFGGQNGSDLGDSSGFPSPYSNTKSLPFTPGAPGNASSSYGGSWEKPNISSDSSSAWGSGTPSVSNGDGWNQKDSGSSWGSGTPSVSNDNAWDQNDSGSTAGWGSGGGGGQEASTDNAWDQKDTSSSSGWGGASTQETSNQGSWDQNDTSPSSAGWGSGGAPEASNDSGWNQKDTGSTSGWGGGASTQEVANDSTWDQKDTESSSGRGSGAKETSNESAWGQPDTGASSGWDTGGATGGGGSNSNDQNSWGYSDIKNGVNNSGFGDDYPTPNSVDGWLNSVASERVADRGDRSFNNGNNRRNEYHNNRNNRRNNYDRQNFSRPQNKPRSSNYQGSDNYNPRRNREYNNNYDSHRGGYKDSNNRGSEWNSGSFDSSHSNHTSKNDATSNQNDDDNWGPSTYDNDPSSNWGSSQSTEQPGSGWGA</sequence>
<dbReference type="GO" id="GO:0003729">
    <property type="term" value="F:mRNA binding"/>
    <property type="evidence" value="ECO:0007669"/>
    <property type="project" value="TreeGrafter"/>
</dbReference>
<dbReference type="GO" id="GO:0006357">
    <property type="term" value="P:regulation of transcription by RNA polymerase II"/>
    <property type="evidence" value="ECO:0007669"/>
    <property type="project" value="InterPro"/>
</dbReference>
<feature type="compositionally biased region" description="Polar residues" evidence="1">
    <location>
        <begin position="652"/>
        <end position="667"/>
    </location>
</feature>
<dbReference type="PANTHER" id="PTHR11125">
    <property type="entry name" value="SUPPRESSOR OF TY 5"/>
    <property type="match status" value="1"/>
</dbReference>
<feature type="compositionally biased region" description="Polar residues" evidence="1">
    <location>
        <begin position="727"/>
        <end position="748"/>
    </location>
</feature>
<evidence type="ECO:0000313" key="3">
    <source>
        <dbReference type="EMBL" id="PVU88094.1"/>
    </source>
</evidence>
<dbReference type="InterPro" id="IPR041977">
    <property type="entry name" value="KOW_Spt5_4"/>
</dbReference>
<dbReference type="Gene3D" id="2.30.30.30">
    <property type="match status" value="3"/>
</dbReference>
<feature type="region of interest" description="Disordered" evidence="1">
    <location>
        <begin position="327"/>
        <end position="754"/>
    </location>
</feature>
<dbReference type="InterPro" id="IPR014722">
    <property type="entry name" value="Rib_uL2_dom2"/>
</dbReference>
<feature type="compositionally biased region" description="Polar residues" evidence="1">
    <location>
        <begin position="346"/>
        <end position="357"/>
    </location>
</feature>
<protein>
    <recommendedName>
        <fullName evidence="2">KOW domain-containing protein</fullName>
    </recommendedName>
</protein>
<organism evidence="3 4">
    <name type="scientific">Smittium megazygosporum</name>
    <dbReference type="NCBI Taxonomy" id="133381"/>
    <lineage>
        <taxon>Eukaryota</taxon>
        <taxon>Fungi</taxon>
        <taxon>Fungi incertae sedis</taxon>
        <taxon>Zoopagomycota</taxon>
        <taxon>Kickxellomycotina</taxon>
        <taxon>Harpellomycetes</taxon>
        <taxon>Harpellales</taxon>
        <taxon>Legeriomycetaceae</taxon>
        <taxon>Smittium</taxon>
    </lineage>
</organism>
<dbReference type="OrthoDB" id="28901at2759"/>
<dbReference type="Pfam" id="PF23291">
    <property type="entry name" value="KOW4_SPT5"/>
    <property type="match status" value="1"/>
</dbReference>
<dbReference type="CDD" id="cd06084">
    <property type="entry name" value="KOW_Spt5_4"/>
    <property type="match status" value="1"/>
</dbReference>
<feature type="compositionally biased region" description="Polar residues" evidence="1">
    <location>
        <begin position="693"/>
        <end position="720"/>
    </location>
</feature>
<feature type="compositionally biased region" description="Polar residues" evidence="1">
    <location>
        <begin position="466"/>
        <end position="480"/>
    </location>
</feature>
<feature type="compositionally biased region" description="Gly residues" evidence="1">
    <location>
        <begin position="432"/>
        <end position="442"/>
    </location>
</feature>
<dbReference type="InterPro" id="IPR008991">
    <property type="entry name" value="Translation_prot_SH3-like_sf"/>
</dbReference>
<dbReference type="InterPro" id="IPR041978">
    <property type="entry name" value="KOW_Spt5_5"/>
</dbReference>
<keyword evidence="4" id="KW-1185">Reference proteome</keyword>
<feature type="compositionally biased region" description="Low complexity" evidence="1">
    <location>
        <begin position="381"/>
        <end position="396"/>
    </location>
</feature>